<dbReference type="PANTHER" id="PTHR43798">
    <property type="entry name" value="MONOACYLGLYCEROL LIPASE"/>
    <property type="match status" value="1"/>
</dbReference>
<name>A0ABN1L5I4_9GAMM</name>
<reference evidence="2 3" key="1">
    <citation type="journal article" date="2019" name="Int. J. Syst. Evol. Microbiol.">
        <title>The Global Catalogue of Microorganisms (GCM) 10K type strain sequencing project: providing services to taxonomists for standard genome sequencing and annotation.</title>
        <authorList>
            <consortium name="The Broad Institute Genomics Platform"/>
            <consortium name="The Broad Institute Genome Sequencing Center for Infectious Disease"/>
            <person name="Wu L."/>
            <person name="Ma J."/>
        </authorList>
    </citation>
    <scope>NUCLEOTIDE SEQUENCE [LARGE SCALE GENOMIC DNA]</scope>
    <source>
        <strain evidence="2 3">JCM 15608</strain>
    </source>
</reference>
<proteinExistence type="predicted"/>
<evidence type="ECO:0000313" key="2">
    <source>
        <dbReference type="EMBL" id="GAA0815152.1"/>
    </source>
</evidence>
<dbReference type="Pfam" id="PF00561">
    <property type="entry name" value="Abhydrolase_1"/>
    <property type="match status" value="1"/>
</dbReference>
<dbReference type="GO" id="GO:0016787">
    <property type="term" value="F:hydrolase activity"/>
    <property type="evidence" value="ECO:0007669"/>
    <property type="project" value="UniProtKB-KW"/>
</dbReference>
<dbReference type="Gene3D" id="3.40.50.1820">
    <property type="entry name" value="alpha/beta hydrolase"/>
    <property type="match status" value="1"/>
</dbReference>
<dbReference type="InterPro" id="IPR000073">
    <property type="entry name" value="AB_hydrolase_1"/>
</dbReference>
<evidence type="ECO:0000259" key="1">
    <source>
        <dbReference type="Pfam" id="PF00561"/>
    </source>
</evidence>
<dbReference type="InterPro" id="IPR029058">
    <property type="entry name" value="AB_hydrolase_fold"/>
</dbReference>
<keyword evidence="3" id="KW-1185">Reference proteome</keyword>
<feature type="domain" description="AB hydrolase-1" evidence="1">
    <location>
        <begin position="63"/>
        <end position="312"/>
    </location>
</feature>
<dbReference type="RefSeq" id="WP_343816438.1">
    <property type="nucleotide sequence ID" value="NZ_BAAAFA010000004.1"/>
</dbReference>
<dbReference type="InterPro" id="IPR000639">
    <property type="entry name" value="Epox_hydrolase-like"/>
</dbReference>
<comment type="caution">
    <text evidence="2">The sequence shown here is derived from an EMBL/GenBank/DDBJ whole genome shotgun (WGS) entry which is preliminary data.</text>
</comment>
<accession>A0ABN1L5I4</accession>
<protein>
    <submittedName>
        <fullName evidence="2">Alpha/beta hydrolase</fullName>
    </submittedName>
</protein>
<gene>
    <name evidence="2" type="ORF">GCM10009111_13050</name>
</gene>
<organism evidence="2 3">
    <name type="scientific">Colwellia asteriadis</name>
    <dbReference type="NCBI Taxonomy" id="517723"/>
    <lineage>
        <taxon>Bacteria</taxon>
        <taxon>Pseudomonadati</taxon>
        <taxon>Pseudomonadota</taxon>
        <taxon>Gammaproteobacteria</taxon>
        <taxon>Alteromonadales</taxon>
        <taxon>Colwelliaceae</taxon>
        <taxon>Colwellia</taxon>
    </lineage>
</organism>
<dbReference type="Proteomes" id="UP001500021">
    <property type="component" value="Unassembled WGS sequence"/>
</dbReference>
<dbReference type="PRINTS" id="PR00412">
    <property type="entry name" value="EPOXHYDRLASE"/>
</dbReference>
<keyword evidence="2" id="KW-0378">Hydrolase</keyword>
<dbReference type="PANTHER" id="PTHR43798:SF33">
    <property type="entry name" value="HYDROLASE, PUTATIVE (AFU_ORTHOLOGUE AFUA_2G14860)-RELATED"/>
    <property type="match status" value="1"/>
</dbReference>
<dbReference type="InterPro" id="IPR050266">
    <property type="entry name" value="AB_hydrolase_sf"/>
</dbReference>
<sequence length="329" mass="36852">MTSLNNTTPVVTPLVKPIIAPIAYQLNALTLAGLTCVNKSSPNNNVTHSNDNHANANHSNERIVLCLHGWLDNAASFLPLLEALNKTDLLNTKVIAIDWPGHGLSEHRSPGAHYHFFDYVYDLLELLEINQWQKVDVVGHSMGGMIASAFAAAFPEKVRTLTLIDALGFICEDESQATQQLRKGMQARLKNKQAQQRNPIRYFPLSTAVKARLLVSDLTENNATLLVKRGLLETEQGMCWRSDNRLRILSPYRLTLGQAQQMMQDIQCPVKLIYADRGIKMVQEHLATATQLIANFSVTELHGGHHIHMEKPSEVAKILNEFWSVQHQE</sequence>
<dbReference type="EMBL" id="BAAAFA010000004">
    <property type="protein sequence ID" value="GAA0815152.1"/>
    <property type="molecule type" value="Genomic_DNA"/>
</dbReference>
<evidence type="ECO:0000313" key="3">
    <source>
        <dbReference type="Proteomes" id="UP001500021"/>
    </source>
</evidence>
<dbReference type="PRINTS" id="PR00111">
    <property type="entry name" value="ABHYDROLASE"/>
</dbReference>
<dbReference type="SUPFAM" id="SSF53474">
    <property type="entry name" value="alpha/beta-Hydrolases"/>
    <property type="match status" value="1"/>
</dbReference>